<dbReference type="AlphaFoldDB" id="A0A158GBV2"/>
<dbReference type="EMBL" id="FCOL02000005">
    <property type="protein sequence ID" value="SAL29595.1"/>
    <property type="molecule type" value="Genomic_DNA"/>
</dbReference>
<comment type="caution">
    <text evidence="2">The sequence shown here is derived from an EMBL/GenBank/DDBJ whole genome shotgun (WGS) entry which is preliminary data.</text>
</comment>
<keyword evidence="1" id="KW-1133">Transmembrane helix</keyword>
<feature type="transmembrane region" description="Helical" evidence="1">
    <location>
        <begin position="12"/>
        <end position="31"/>
    </location>
</feature>
<dbReference type="Proteomes" id="UP000054925">
    <property type="component" value="Unassembled WGS sequence"/>
</dbReference>
<keyword evidence="1" id="KW-0472">Membrane</keyword>
<evidence type="ECO:0000313" key="2">
    <source>
        <dbReference type="EMBL" id="SAL29595.1"/>
    </source>
</evidence>
<feature type="transmembrane region" description="Helical" evidence="1">
    <location>
        <begin position="43"/>
        <end position="63"/>
    </location>
</feature>
<evidence type="ECO:0000313" key="3">
    <source>
        <dbReference type="Proteomes" id="UP000054925"/>
    </source>
</evidence>
<accession>A0A158GBV2</accession>
<gene>
    <name evidence="2" type="ORF">AWB67_01265</name>
</gene>
<organism evidence="2 3">
    <name type="scientific">Caballeronia terrestris</name>
    <dbReference type="NCBI Taxonomy" id="1226301"/>
    <lineage>
        <taxon>Bacteria</taxon>
        <taxon>Pseudomonadati</taxon>
        <taxon>Pseudomonadota</taxon>
        <taxon>Betaproteobacteria</taxon>
        <taxon>Burkholderiales</taxon>
        <taxon>Burkholderiaceae</taxon>
        <taxon>Caballeronia</taxon>
    </lineage>
</organism>
<sequence length="158" mass="16447">MKPARALELLNFFVADVQAGIGPFLGVFLQARGWGTDAASQVATALTGAALGPAMAGMTLGIVRQRGFDRQFGRRNRVHARCRARLLVGDPPDVSRAAAARRDRGGAHDAVGRVGGAGAQWYRRGTAKRRGAGAGRAADVQGTGRVNVAQGVVMTVQA</sequence>
<evidence type="ECO:0000256" key="1">
    <source>
        <dbReference type="SAM" id="Phobius"/>
    </source>
</evidence>
<keyword evidence="1" id="KW-0812">Transmembrane</keyword>
<protein>
    <submittedName>
        <fullName evidence="2">Major facilitator transporter</fullName>
    </submittedName>
</protein>
<proteinExistence type="predicted"/>
<reference evidence="2" key="1">
    <citation type="submission" date="2016-01" db="EMBL/GenBank/DDBJ databases">
        <authorList>
            <person name="Peeters C."/>
        </authorList>
    </citation>
    <scope>NUCLEOTIDE SEQUENCE [LARGE SCALE GENOMIC DNA]</scope>
    <source>
        <strain evidence="2">LMG 22937</strain>
    </source>
</reference>
<name>A0A158GBV2_9BURK</name>
<keyword evidence="3" id="KW-1185">Reference proteome</keyword>